<sequence>MTDSTRPMIRNYGAIEPESQTMIKDDLETSDFSEKYQEPVFASVLRSIGCFMGYACIPTNGLCGRYYPYKSVSKGYRGVVQEFGRVKREISDGMHYVNPVTESISQVDMRIKVINLDKKDVMTSDKLSIKIDSVVYYQVTNIHDALFKIDNVVQSIIELSYATLRNVIGNSTLEVCLSRRDKIAESIKSIVSEATNGWGIEINSIQITDIVVPTDIINSLSSAVVAERQAEAKIILAQGNVKSAELMRQAADILNSKAAMQVRSLEVIDKLAANNNSKIVFLPTDLNLSTRNNIIYNDI</sequence>
<dbReference type="Gene3D" id="6.10.250.2090">
    <property type="match status" value="1"/>
</dbReference>
<organism evidence="3 4">
    <name type="scientific">Acanthamoeba polyphaga mimivirus Kroon</name>
    <dbReference type="NCBI Taxonomy" id="3069720"/>
    <lineage>
        <taxon>Viruses</taxon>
        <taxon>Varidnaviria</taxon>
        <taxon>Bamfordvirae</taxon>
        <taxon>Nucleocytoviricota</taxon>
        <taxon>Megaviricetes</taxon>
        <taxon>Imitervirales</taxon>
        <taxon>Mimiviridae</taxon>
        <taxon>Megamimivirinae</taxon>
        <taxon>Mimivirus</taxon>
        <taxon>Mimivirus lagoaense</taxon>
    </lineage>
</organism>
<dbReference type="GO" id="GO:0005886">
    <property type="term" value="C:plasma membrane"/>
    <property type="evidence" value="ECO:0007669"/>
    <property type="project" value="InterPro"/>
</dbReference>
<dbReference type="InterPro" id="IPR043202">
    <property type="entry name" value="Band-7_stomatin-like"/>
</dbReference>
<protein>
    <submittedName>
        <fullName evidence="3">Stomatin family protein/prohibitin-family membrane protease subunit ybbk</fullName>
    </submittedName>
</protein>
<evidence type="ECO:0000313" key="4">
    <source>
        <dbReference type="Proteomes" id="UP000240461"/>
    </source>
</evidence>
<keyword evidence="3" id="KW-0378">Hydrolase</keyword>
<dbReference type="InterPro" id="IPR001107">
    <property type="entry name" value="Band_7"/>
</dbReference>
<comment type="similarity">
    <text evidence="1">Belongs to the band 7/mec-2 family.</text>
</comment>
<dbReference type="PANTHER" id="PTHR10264:SF19">
    <property type="entry name" value="AT06885P-RELATED"/>
    <property type="match status" value="1"/>
</dbReference>
<reference evidence="3 4" key="1">
    <citation type="submission" date="2014-10" db="EMBL/GenBank/DDBJ databases">
        <title>Pan-genome analysis of Brazilian lineage A amoebal mimiviruses.</title>
        <authorList>
            <person name="Assis F.L."/>
            <person name="Abrahao J.S."/>
            <person name="Kroon E.G."/>
            <person name="Dornas F.P."/>
            <person name="Andrade K.R."/>
            <person name="Borato P.V.M."/>
            <person name="Pilotto M.R."/>
            <person name="Benamar S."/>
            <person name="LaScola B."/>
            <person name="Colson P."/>
        </authorList>
    </citation>
    <scope>NUCLEOTIDE SEQUENCE [LARGE SCALE GENOMIC DNA]</scope>
    <source>
        <strain evidence="3 4">Kroon</strain>
    </source>
</reference>
<dbReference type="Proteomes" id="UP000240461">
    <property type="component" value="Segment"/>
</dbReference>
<dbReference type="GO" id="GO:0098552">
    <property type="term" value="C:side of membrane"/>
    <property type="evidence" value="ECO:0007669"/>
    <property type="project" value="UniProtKB-ARBA"/>
</dbReference>
<name>A0A0G2Y3H4_9VIRU</name>
<dbReference type="Pfam" id="PF01145">
    <property type="entry name" value="Band_7"/>
    <property type="match status" value="1"/>
</dbReference>
<feature type="domain" description="Band 7" evidence="2">
    <location>
        <begin position="67"/>
        <end position="224"/>
    </location>
</feature>
<dbReference type="SUPFAM" id="SSF117892">
    <property type="entry name" value="Band 7/SPFH domain"/>
    <property type="match status" value="1"/>
</dbReference>
<dbReference type="InterPro" id="IPR001972">
    <property type="entry name" value="Stomatin_HflK_fam"/>
</dbReference>
<dbReference type="Gene3D" id="3.30.479.30">
    <property type="entry name" value="Band 7 domain"/>
    <property type="match status" value="1"/>
</dbReference>
<dbReference type="PANTHER" id="PTHR10264">
    <property type="entry name" value="BAND 7 PROTEIN-RELATED"/>
    <property type="match status" value="1"/>
</dbReference>
<dbReference type="EMBL" id="KM982402">
    <property type="protein sequence ID" value="AKI80350.1"/>
    <property type="molecule type" value="Genomic_DNA"/>
</dbReference>
<proteinExistence type="inferred from homology"/>
<accession>A0A0G2Y3H4</accession>
<keyword evidence="4" id="KW-1185">Reference proteome</keyword>
<dbReference type="GO" id="GO:0006508">
    <property type="term" value="P:proteolysis"/>
    <property type="evidence" value="ECO:0007669"/>
    <property type="project" value="UniProtKB-KW"/>
</dbReference>
<evidence type="ECO:0000259" key="2">
    <source>
        <dbReference type="SMART" id="SM00244"/>
    </source>
</evidence>
<dbReference type="FunFam" id="3.30.479.30:FF:000004">
    <property type="entry name" value="Putative membrane protease family, stomatin"/>
    <property type="match status" value="1"/>
</dbReference>
<evidence type="ECO:0000313" key="3">
    <source>
        <dbReference type="EMBL" id="AKI80350.1"/>
    </source>
</evidence>
<dbReference type="InterPro" id="IPR036013">
    <property type="entry name" value="Band_7/SPFH_dom_sf"/>
</dbReference>
<dbReference type="SMART" id="SM00244">
    <property type="entry name" value="PHB"/>
    <property type="match status" value="1"/>
</dbReference>
<keyword evidence="3" id="KW-0645">Protease</keyword>
<evidence type="ECO:0000256" key="1">
    <source>
        <dbReference type="ARBA" id="ARBA00008164"/>
    </source>
</evidence>
<dbReference type="KEGG" id="vg:80514148"/>
<dbReference type="PRINTS" id="PR00721">
    <property type="entry name" value="STOMATIN"/>
</dbReference>
<dbReference type="GO" id="GO:0008233">
    <property type="term" value="F:peptidase activity"/>
    <property type="evidence" value="ECO:0007669"/>
    <property type="project" value="UniProtKB-KW"/>
</dbReference>